<protein>
    <submittedName>
        <fullName evidence="2">Uncharacterized protein</fullName>
    </submittedName>
</protein>
<reference evidence="2 3" key="1">
    <citation type="journal article" date="2016" name="Nat. Commun.">
        <title>Extremotolerant tardigrade genome and improved radiotolerance of human cultured cells by tardigrade-unique protein.</title>
        <authorList>
            <person name="Hashimoto T."/>
            <person name="Horikawa D.D."/>
            <person name="Saito Y."/>
            <person name="Kuwahara H."/>
            <person name="Kozuka-Hata H."/>
            <person name="Shin-I T."/>
            <person name="Minakuchi Y."/>
            <person name="Ohishi K."/>
            <person name="Motoyama A."/>
            <person name="Aizu T."/>
            <person name="Enomoto A."/>
            <person name="Kondo K."/>
            <person name="Tanaka S."/>
            <person name="Hara Y."/>
            <person name="Koshikawa S."/>
            <person name="Sagara H."/>
            <person name="Miura T."/>
            <person name="Yokobori S."/>
            <person name="Miyagawa K."/>
            <person name="Suzuki Y."/>
            <person name="Kubo T."/>
            <person name="Oyama M."/>
            <person name="Kohara Y."/>
            <person name="Fujiyama A."/>
            <person name="Arakawa K."/>
            <person name="Katayama T."/>
            <person name="Toyoda A."/>
            <person name="Kunieda T."/>
        </authorList>
    </citation>
    <scope>NUCLEOTIDE SEQUENCE [LARGE SCALE GENOMIC DNA]</scope>
    <source>
        <strain evidence="2 3">YOKOZUNA-1</strain>
    </source>
</reference>
<name>A0A1D1UDL3_RAMVA</name>
<dbReference type="Proteomes" id="UP000186922">
    <property type="component" value="Unassembled WGS sequence"/>
</dbReference>
<evidence type="ECO:0000313" key="3">
    <source>
        <dbReference type="Proteomes" id="UP000186922"/>
    </source>
</evidence>
<accession>A0A1D1UDL3</accession>
<feature type="signal peptide" evidence="1">
    <location>
        <begin position="1"/>
        <end position="24"/>
    </location>
</feature>
<keyword evidence="3" id="KW-1185">Reference proteome</keyword>
<sequence length="91" mass="9610">MGVDVRIVTVAVLLIGLLASHVHSANNTHGHLCKWHECGQECIPGSREVLVNRCGKNRTPCCNIGGKKLCCPNDLDVDPALAASVADAGHE</sequence>
<proteinExistence type="predicted"/>
<gene>
    <name evidence="2" type="primary">RvY_00672-1</name>
    <name evidence="2" type="synonym">RvY_00672.1</name>
    <name evidence="2" type="ORF">RvY_00672</name>
</gene>
<dbReference type="EMBL" id="BDGG01000001">
    <property type="protein sequence ID" value="GAU87884.1"/>
    <property type="molecule type" value="Genomic_DNA"/>
</dbReference>
<dbReference type="AlphaFoldDB" id="A0A1D1UDL3"/>
<feature type="chain" id="PRO_5008897141" evidence="1">
    <location>
        <begin position="25"/>
        <end position="91"/>
    </location>
</feature>
<keyword evidence="1" id="KW-0732">Signal</keyword>
<evidence type="ECO:0000256" key="1">
    <source>
        <dbReference type="SAM" id="SignalP"/>
    </source>
</evidence>
<organism evidence="2 3">
    <name type="scientific">Ramazzottius varieornatus</name>
    <name type="common">Water bear</name>
    <name type="synonym">Tardigrade</name>
    <dbReference type="NCBI Taxonomy" id="947166"/>
    <lineage>
        <taxon>Eukaryota</taxon>
        <taxon>Metazoa</taxon>
        <taxon>Ecdysozoa</taxon>
        <taxon>Tardigrada</taxon>
        <taxon>Eutardigrada</taxon>
        <taxon>Parachela</taxon>
        <taxon>Hypsibioidea</taxon>
        <taxon>Ramazzottiidae</taxon>
        <taxon>Ramazzottius</taxon>
    </lineage>
</organism>
<evidence type="ECO:0000313" key="2">
    <source>
        <dbReference type="EMBL" id="GAU87884.1"/>
    </source>
</evidence>
<comment type="caution">
    <text evidence="2">The sequence shown here is derived from an EMBL/GenBank/DDBJ whole genome shotgun (WGS) entry which is preliminary data.</text>
</comment>